<evidence type="ECO:0000313" key="2">
    <source>
        <dbReference type="EMBL" id="CAG9762267.1"/>
    </source>
</evidence>
<dbReference type="AlphaFoldDB" id="A0A9N9QF90"/>
<organism evidence="2 3">
    <name type="scientific">Ceutorhynchus assimilis</name>
    <name type="common">cabbage seed weevil</name>
    <dbReference type="NCBI Taxonomy" id="467358"/>
    <lineage>
        <taxon>Eukaryota</taxon>
        <taxon>Metazoa</taxon>
        <taxon>Ecdysozoa</taxon>
        <taxon>Arthropoda</taxon>
        <taxon>Hexapoda</taxon>
        <taxon>Insecta</taxon>
        <taxon>Pterygota</taxon>
        <taxon>Neoptera</taxon>
        <taxon>Endopterygota</taxon>
        <taxon>Coleoptera</taxon>
        <taxon>Polyphaga</taxon>
        <taxon>Cucujiformia</taxon>
        <taxon>Curculionidae</taxon>
        <taxon>Ceutorhynchinae</taxon>
        <taxon>Ceutorhynchus</taxon>
    </lineage>
</organism>
<proteinExistence type="predicted"/>
<dbReference type="OrthoDB" id="6778388at2759"/>
<keyword evidence="1" id="KW-0732">Signal</keyword>
<evidence type="ECO:0000256" key="1">
    <source>
        <dbReference type="SAM" id="SignalP"/>
    </source>
</evidence>
<sequence length="322" mass="36327">MWKSAIILILPVAFIVHGQDYGNLDNLGERISAQVRHQLAPLDGLGERINAQVQNDLRPMQVNLQNRLRDLEGLGGERISSQVRHQLAPLDGLGERINAQVQNDLRPMQVNLQNRLSDLEGLGDRISQKVHQNLEPVRAIELNFKMKDGVGGSTIATHSPGGRQFVIKNHRTYTCASPIDLTTGQCSNLISFKITLSSPKSDWCYIQSYSIINNQVCLSTGSVSIQAFNNQVNCKSFYDEPLLKIDLEDYKRLCAGVRESTEYRYIPDLNDDRHVEIPNENRYVKCENRQKDLCVFRERNDLLDSAMSSGPGGVFIQSRVNY</sequence>
<gene>
    <name evidence="2" type="ORF">CEUTPL_LOCUS2951</name>
</gene>
<feature type="signal peptide" evidence="1">
    <location>
        <begin position="1"/>
        <end position="18"/>
    </location>
</feature>
<dbReference type="Proteomes" id="UP001152799">
    <property type="component" value="Chromosome 11"/>
</dbReference>
<reference evidence="2" key="1">
    <citation type="submission" date="2022-01" db="EMBL/GenBank/DDBJ databases">
        <authorList>
            <person name="King R."/>
        </authorList>
    </citation>
    <scope>NUCLEOTIDE SEQUENCE</scope>
</reference>
<dbReference type="EMBL" id="OU892287">
    <property type="protein sequence ID" value="CAG9762267.1"/>
    <property type="molecule type" value="Genomic_DNA"/>
</dbReference>
<name>A0A9N9QF90_9CUCU</name>
<protein>
    <submittedName>
        <fullName evidence="2">Uncharacterized protein</fullName>
    </submittedName>
</protein>
<keyword evidence="3" id="KW-1185">Reference proteome</keyword>
<accession>A0A9N9QF90</accession>
<feature type="chain" id="PRO_5040139462" evidence="1">
    <location>
        <begin position="19"/>
        <end position="322"/>
    </location>
</feature>
<evidence type="ECO:0000313" key="3">
    <source>
        <dbReference type="Proteomes" id="UP001152799"/>
    </source>
</evidence>